<sequence>MSGHQYTYPPTAPASISRGISTSANPDEDWTKISDPGRRRRLQNRINKRNSLSGVNMNTPGSCDLKPCNLSPSHSFSHLEDDYNAGYECPTTTLSMPSGTDCLLGSLTVAESVSGEARLAENPHP</sequence>
<evidence type="ECO:0000256" key="1">
    <source>
        <dbReference type="SAM" id="MobiDB-lite"/>
    </source>
</evidence>
<evidence type="ECO:0000313" key="3">
    <source>
        <dbReference type="Proteomes" id="UP000434172"/>
    </source>
</evidence>
<feature type="compositionally biased region" description="Basic residues" evidence="1">
    <location>
        <begin position="38"/>
        <end position="48"/>
    </location>
</feature>
<feature type="compositionally biased region" description="Polar residues" evidence="1">
    <location>
        <begin position="51"/>
        <end position="61"/>
    </location>
</feature>
<reference evidence="2 3" key="1">
    <citation type="submission" date="2019-12" db="EMBL/GenBank/DDBJ databases">
        <title>A genome sequence resource for the geographically widespread anthracnose pathogen Colletotrichum asianum.</title>
        <authorList>
            <person name="Meng Y."/>
        </authorList>
    </citation>
    <scope>NUCLEOTIDE SEQUENCE [LARGE SCALE GENOMIC DNA]</scope>
    <source>
        <strain evidence="2 3">ICMP 18580</strain>
    </source>
</reference>
<organism evidence="2 3">
    <name type="scientific">Colletotrichum asianum</name>
    <dbReference type="NCBI Taxonomy" id="702518"/>
    <lineage>
        <taxon>Eukaryota</taxon>
        <taxon>Fungi</taxon>
        <taxon>Dikarya</taxon>
        <taxon>Ascomycota</taxon>
        <taxon>Pezizomycotina</taxon>
        <taxon>Sordariomycetes</taxon>
        <taxon>Hypocreomycetidae</taxon>
        <taxon>Glomerellales</taxon>
        <taxon>Glomerellaceae</taxon>
        <taxon>Colletotrichum</taxon>
        <taxon>Colletotrichum gloeosporioides species complex</taxon>
    </lineage>
</organism>
<comment type="caution">
    <text evidence="2">The sequence shown here is derived from an EMBL/GenBank/DDBJ whole genome shotgun (WGS) entry which is preliminary data.</text>
</comment>
<keyword evidence="3" id="KW-1185">Reference proteome</keyword>
<dbReference type="Proteomes" id="UP000434172">
    <property type="component" value="Unassembled WGS sequence"/>
</dbReference>
<proteinExistence type="predicted"/>
<accession>A0A8H3W0R9</accession>
<name>A0A8H3W0R9_9PEZI</name>
<dbReference type="EMBL" id="WOWK01000110">
    <property type="protein sequence ID" value="KAF0318454.1"/>
    <property type="molecule type" value="Genomic_DNA"/>
</dbReference>
<protein>
    <recommendedName>
        <fullName evidence="4">BZIP domain-containing protein</fullName>
    </recommendedName>
</protein>
<evidence type="ECO:0008006" key="4">
    <source>
        <dbReference type="Google" id="ProtNLM"/>
    </source>
</evidence>
<feature type="region of interest" description="Disordered" evidence="1">
    <location>
        <begin position="1"/>
        <end position="61"/>
    </location>
</feature>
<dbReference type="AlphaFoldDB" id="A0A8H3W0R9"/>
<dbReference type="OrthoDB" id="194358at2759"/>
<gene>
    <name evidence="2" type="ORF">GQ607_014372</name>
</gene>
<evidence type="ECO:0000313" key="2">
    <source>
        <dbReference type="EMBL" id="KAF0318454.1"/>
    </source>
</evidence>